<evidence type="ECO:0000256" key="6">
    <source>
        <dbReference type="ARBA" id="ARBA00023136"/>
    </source>
</evidence>
<dbReference type="InterPro" id="IPR008915">
    <property type="entry name" value="Peptidase_M50"/>
</dbReference>
<accession>A0A9X4AGX1</accession>
<evidence type="ECO:0000256" key="2">
    <source>
        <dbReference type="ARBA" id="ARBA00004141"/>
    </source>
</evidence>
<keyword evidence="4 7" id="KW-0812">Transmembrane</keyword>
<keyword evidence="6 7" id="KW-0472">Membrane</keyword>
<comment type="caution">
    <text evidence="9">The sequence shown here is derived from an EMBL/GenBank/DDBJ whole genome shotgun (WGS) entry which is preliminary data.</text>
</comment>
<protein>
    <submittedName>
        <fullName evidence="9">M50 family metallopeptidase</fullName>
    </submittedName>
</protein>
<feature type="transmembrane region" description="Helical" evidence="7">
    <location>
        <begin position="162"/>
        <end position="182"/>
    </location>
</feature>
<comment type="cofactor">
    <cofactor evidence="1">
        <name>Zn(2+)</name>
        <dbReference type="ChEBI" id="CHEBI:29105"/>
    </cofactor>
</comment>
<evidence type="ECO:0000256" key="5">
    <source>
        <dbReference type="ARBA" id="ARBA00022989"/>
    </source>
</evidence>
<dbReference type="AlphaFoldDB" id="A0A9X4AGX1"/>
<proteinExistence type="inferred from homology"/>
<feature type="transmembrane region" description="Helical" evidence="7">
    <location>
        <begin position="12"/>
        <end position="33"/>
    </location>
</feature>
<dbReference type="EMBL" id="JAMQJZ010000002">
    <property type="protein sequence ID" value="MDC3419381.1"/>
    <property type="molecule type" value="Genomic_DNA"/>
</dbReference>
<dbReference type="GO" id="GO:0006508">
    <property type="term" value="P:proteolysis"/>
    <property type="evidence" value="ECO:0007669"/>
    <property type="project" value="InterPro"/>
</dbReference>
<evidence type="ECO:0000256" key="3">
    <source>
        <dbReference type="ARBA" id="ARBA00007931"/>
    </source>
</evidence>
<comment type="subcellular location">
    <subcellularLocation>
        <location evidence="2">Membrane</location>
        <topology evidence="2">Multi-pass membrane protein</topology>
    </subcellularLocation>
</comment>
<reference evidence="9" key="1">
    <citation type="submission" date="2022-06" db="EMBL/GenBank/DDBJ databases">
        <title>Aquibacillus sp. a new bacterium isolated from soil saline samples.</title>
        <authorList>
            <person name="Galisteo C."/>
            <person name="De La Haba R."/>
            <person name="Sanchez-Porro C."/>
            <person name="Ventosa A."/>
        </authorList>
    </citation>
    <scope>NUCLEOTIDE SEQUENCE</scope>
    <source>
        <strain evidence="9">JCM 12387</strain>
    </source>
</reference>
<evidence type="ECO:0000256" key="7">
    <source>
        <dbReference type="SAM" id="Phobius"/>
    </source>
</evidence>
<keyword evidence="10" id="KW-1185">Reference proteome</keyword>
<sequence>MENRKRNKLRNFILTILIGGAIGFLIGILTAMIEVPPEYMILPWYSNVFIVLILYILAVGIHELGHAFSFSKNGIKMRAIFITVFLFIKENGRWKLKLRPNNVTLIGGIAIPDVEVVKNNEDIDRLQKTYAKAILAGPLASISLWGVLTILSVLLMVLSPEVISSISFTVAAAITFITMFLLGSCFVKSEVAIGDFPAYELAKRNRFFVAMQLYQYSLFSTDYETVRAGNTFLRRMLIEGLETKLEEKDIHIYTLGLIDQLVTEYLSDTLKELPQVVWNYIDFLTEDQERLAKLQSTELSLGVYFHIIQLLYTRKETKEKAIHFYTTIKNELKPSTTMRIYLLKQTEHALGLHDNSAFLNDKNNICISPAHGIWKNFDGYFDDELKLNQDRSAIQAL</sequence>
<dbReference type="Pfam" id="PF02163">
    <property type="entry name" value="Peptidase_M50"/>
    <property type="match status" value="1"/>
</dbReference>
<evidence type="ECO:0000313" key="10">
    <source>
        <dbReference type="Proteomes" id="UP001145072"/>
    </source>
</evidence>
<comment type="similarity">
    <text evidence="3">Belongs to the peptidase M50B family.</text>
</comment>
<organism evidence="9 10">
    <name type="scientific">Aquibacillus koreensis</name>
    <dbReference type="NCBI Taxonomy" id="279446"/>
    <lineage>
        <taxon>Bacteria</taxon>
        <taxon>Bacillati</taxon>
        <taxon>Bacillota</taxon>
        <taxon>Bacilli</taxon>
        <taxon>Bacillales</taxon>
        <taxon>Bacillaceae</taxon>
        <taxon>Aquibacillus</taxon>
    </lineage>
</organism>
<dbReference type="GO" id="GO:0016020">
    <property type="term" value="C:membrane"/>
    <property type="evidence" value="ECO:0007669"/>
    <property type="project" value="UniProtKB-SubCell"/>
</dbReference>
<feature type="transmembrane region" description="Helical" evidence="7">
    <location>
        <begin position="133"/>
        <end position="156"/>
    </location>
</feature>
<dbReference type="Proteomes" id="UP001145072">
    <property type="component" value="Unassembled WGS sequence"/>
</dbReference>
<feature type="domain" description="Peptidase M50" evidence="8">
    <location>
        <begin position="53"/>
        <end position="221"/>
    </location>
</feature>
<dbReference type="CDD" id="cd05709">
    <property type="entry name" value="S2P-M50"/>
    <property type="match status" value="1"/>
</dbReference>
<evidence type="ECO:0000259" key="8">
    <source>
        <dbReference type="Pfam" id="PF02163"/>
    </source>
</evidence>
<dbReference type="RefSeq" id="WP_259869884.1">
    <property type="nucleotide sequence ID" value="NZ_JAMQJZ010000002.1"/>
</dbReference>
<keyword evidence="5 7" id="KW-1133">Transmembrane helix</keyword>
<evidence type="ECO:0000256" key="1">
    <source>
        <dbReference type="ARBA" id="ARBA00001947"/>
    </source>
</evidence>
<evidence type="ECO:0000313" key="9">
    <source>
        <dbReference type="EMBL" id="MDC3419381.1"/>
    </source>
</evidence>
<feature type="transmembrane region" description="Helical" evidence="7">
    <location>
        <begin position="45"/>
        <end position="68"/>
    </location>
</feature>
<name>A0A9X4AGX1_9BACI</name>
<gene>
    <name evidence="9" type="ORF">NC661_03270</name>
</gene>
<evidence type="ECO:0000256" key="4">
    <source>
        <dbReference type="ARBA" id="ARBA00022692"/>
    </source>
</evidence>